<name>M3YTV6_MUSPF</name>
<keyword evidence="1" id="KW-1133">Transmembrane helix</keyword>
<feature type="transmembrane region" description="Helical" evidence="1">
    <location>
        <begin position="17"/>
        <end position="36"/>
    </location>
</feature>
<dbReference type="EMBL" id="AEYP01021488">
    <property type="status" value="NOT_ANNOTATED_CDS"/>
    <property type="molecule type" value="Genomic_DNA"/>
</dbReference>
<protein>
    <submittedName>
        <fullName evidence="2">Uncharacterized protein</fullName>
    </submittedName>
</protein>
<dbReference type="Ensembl" id="ENSMPUT00000015001.1">
    <property type="protein sequence ID" value="ENSMPUP00000014766.1"/>
    <property type="gene ID" value="ENSMPUG00000014877.1"/>
</dbReference>
<organism evidence="2">
    <name type="scientific">Mustela putorius furo</name>
    <name type="common">European domestic ferret</name>
    <name type="synonym">Mustela furo</name>
    <dbReference type="NCBI Taxonomy" id="9669"/>
    <lineage>
        <taxon>Eukaryota</taxon>
        <taxon>Metazoa</taxon>
        <taxon>Chordata</taxon>
        <taxon>Craniata</taxon>
        <taxon>Vertebrata</taxon>
        <taxon>Euteleostomi</taxon>
        <taxon>Mammalia</taxon>
        <taxon>Eutheria</taxon>
        <taxon>Laurasiatheria</taxon>
        <taxon>Carnivora</taxon>
        <taxon>Caniformia</taxon>
        <taxon>Musteloidea</taxon>
        <taxon>Mustelidae</taxon>
        <taxon>Mustelinae</taxon>
        <taxon>Mustela</taxon>
    </lineage>
</organism>
<sequence>SLKGPAASSFLLFGNDYWLLFLFGYWLLVAVTCVYVRKSLAIIRTICFFITSFFFSFFFFFFFNGK</sequence>
<reference evidence="2" key="1">
    <citation type="submission" date="2024-06" db="UniProtKB">
        <authorList>
            <consortium name="Ensembl"/>
        </authorList>
    </citation>
    <scope>IDENTIFICATION</scope>
</reference>
<dbReference type="HOGENOM" id="CLU_2837903_0_0_1"/>
<dbReference type="InParanoid" id="M3YTV6"/>
<evidence type="ECO:0000313" key="2">
    <source>
        <dbReference type="Ensembl" id="ENSMPUP00000014766.1"/>
    </source>
</evidence>
<feature type="transmembrane region" description="Helical" evidence="1">
    <location>
        <begin position="43"/>
        <end position="63"/>
    </location>
</feature>
<keyword evidence="1" id="KW-0472">Membrane</keyword>
<evidence type="ECO:0000256" key="1">
    <source>
        <dbReference type="SAM" id="Phobius"/>
    </source>
</evidence>
<keyword evidence="1" id="KW-0812">Transmembrane</keyword>
<dbReference type="AlphaFoldDB" id="M3YTV6"/>
<accession>M3YTV6</accession>
<proteinExistence type="predicted"/>